<evidence type="ECO:0000313" key="3">
    <source>
        <dbReference type="EMBL" id="MBA8827670.1"/>
    </source>
</evidence>
<dbReference type="EMBL" id="JACGWZ010000009">
    <property type="protein sequence ID" value="MBA8827670.1"/>
    <property type="molecule type" value="Genomic_DNA"/>
</dbReference>
<evidence type="ECO:0000256" key="1">
    <source>
        <dbReference type="SAM" id="MobiDB-lite"/>
    </source>
</evidence>
<dbReference type="AlphaFoldDB" id="A0A839E3P5"/>
<feature type="compositionally biased region" description="Basic and acidic residues" evidence="1">
    <location>
        <begin position="252"/>
        <end position="267"/>
    </location>
</feature>
<accession>A0A839E3P5</accession>
<sequence>MTDVRTFTFMNQASIRVVERDRRPWFVALDVCTAPGLEKPVRSTRYLDEEEKLHVSPTVLSKHRRAGVGPQGYLLIDESGLYSLVLRSRRPAAKQFKHWVTREVLPTIRRTGAYVDPRRVDTTDPEAVAKAAWEAAQTARELLVEERAKRWEVEQAREQDRPKVLVANEFFGSSGLMGLREAARAFGMRQSGFTGPLRRWGWLDQQSVGAKAYATESGYMENKVYLTAGGQTISGKLIRKGVARVARKLVDAGERSTRPAEHSRHIPVDNSSLLIQRTDRPQTARHPTVATTGSRGAASVDRSRSTTPGSAKPQVMPTAFTERGRPGPLWTTPPRV</sequence>
<protein>
    <submittedName>
        <fullName evidence="3">Prophage antirepressor-like protein</fullName>
    </submittedName>
</protein>
<organism evidence="3 4">
    <name type="scientific">Halosaccharopolyspora lacisalsi</name>
    <dbReference type="NCBI Taxonomy" id="1000566"/>
    <lineage>
        <taxon>Bacteria</taxon>
        <taxon>Bacillati</taxon>
        <taxon>Actinomycetota</taxon>
        <taxon>Actinomycetes</taxon>
        <taxon>Pseudonocardiales</taxon>
        <taxon>Pseudonocardiaceae</taxon>
        <taxon>Halosaccharopolyspora</taxon>
    </lineage>
</organism>
<gene>
    <name evidence="3" type="ORF">FHX42_005075</name>
</gene>
<dbReference type="PROSITE" id="PS51750">
    <property type="entry name" value="BRO_N"/>
    <property type="match status" value="1"/>
</dbReference>
<comment type="caution">
    <text evidence="3">The sequence shown here is derived from an EMBL/GenBank/DDBJ whole genome shotgun (WGS) entry which is preliminary data.</text>
</comment>
<evidence type="ECO:0000259" key="2">
    <source>
        <dbReference type="PROSITE" id="PS51750"/>
    </source>
</evidence>
<reference evidence="3 4" key="1">
    <citation type="submission" date="2020-07" db="EMBL/GenBank/DDBJ databases">
        <title>Sequencing the genomes of 1000 actinobacteria strains.</title>
        <authorList>
            <person name="Klenk H.-P."/>
        </authorList>
    </citation>
    <scope>NUCLEOTIDE SEQUENCE [LARGE SCALE GENOMIC DNA]</scope>
    <source>
        <strain evidence="3 4">DSM 45975</strain>
    </source>
</reference>
<proteinExistence type="predicted"/>
<dbReference type="InterPro" id="IPR005039">
    <property type="entry name" value="Ant_C"/>
</dbReference>
<dbReference type="Proteomes" id="UP000569329">
    <property type="component" value="Unassembled WGS sequence"/>
</dbReference>
<dbReference type="PANTHER" id="PTHR36180">
    <property type="entry name" value="DNA-BINDING PROTEIN-RELATED-RELATED"/>
    <property type="match status" value="1"/>
</dbReference>
<dbReference type="InterPro" id="IPR003497">
    <property type="entry name" value="BRO_N_domain"/>
</dbReference>
<dbReference type="SMART" id="SM01040">
    <property type="entry name" value="Bro-N"/>
    <property type="match status" value="1"/>
</dbReference>
<dbReference type="Pfam" id="PF02498">
    <property type="entry name" value="Bro-N"/>
    <property type="match status" value="1"/>
</dbReference>
<dbReference type="PANTHER" id="PTHR36180:SF2">
    <property type="entry name" value="BRO FAMILY PROTEIN"/>
    <property type="match status" value="1"/>
</dbReference>
<name>A0A839E3P5_9PSEU</name>
<feature type="domain" description="Bro-N" evidence="2">
    <location>
        <begin position="1"/>
        <end position="112"/>
    </location>
</feature>
<dbReference type="Pfam" id="PF03374">
    <property type="entry name" value="ANT"/>
    <property type="match status" value="1"/>
</dbReference>
<dbReference type="RefSeq" id="WP_182546836.1">
    <property type="nucleotide sequence ID" value="NZ_JACGWZ010000009.1"/>
</dbReference>
<feature type="region of interest" description="Disordered" evidence="1">
    <location>
        <begin position="252"/>
        <end position="336"/>
    </location>
</feature>
<keyword evidence="4" id="KW-1185">Reference proteome</keyword>
<evidence type="ECO:0000313" key="4">
    <source>
        <dbReference type="Proteomes" id="UP000569329"/>
    </source>
</evidence>
<dbReference type="GO" id="GO:0003677">
    <property type="term" value="F:DNA binding"/>
    <property type="evidence" value="ECO:0007669"/>
    <property type="project" value="InterPro"/>
</dbReference>